<organism evidence="8 9">
    <name type="scientific">Candidatus Fimadaptatus faecigallinarum</name>
    <dbReference type="NCBI Taxonomy" id="2840814"/>
    <lineage>
        <taxon>Bacteria</taxon>
        <taxon>Bacillati</taxon>
        <taxon>Bacillota</taxon>
        <taxon>Clostridia</taxon>
        <taxon>Eubacteriales</taxon>
        <taxon>Candidatus Fimadaptatus</taxon>
    </lineage>
</organism>
<feature type="domain" description="HD" evidence="7">
    <location>
        <begin position="18"/>
        <end position="133"/>
    </location>
</feature>
<comment type="caution">
    <text evidence="8">The sequence shown here is derived from an EMBL/GenBank/DDBJ whole genome shotgun (WGS) entry which is preliminary data.</text>
</comment>
<dbReference type="Pfam" id="PF01966">
    <property type="entry name" value="HD"/>
    <property type="match status" value="1"/>
</dbReference>
<dbReference type="PROSITE" id="PS51831">
    <property type="entry name" value="HD"/>
    <property type="match status" value="1"/>
</dbReference>
<sequence length="200" mass="22032">MTPEQIENILRAELKPKRFQHTLGVMATARELAEIHGENEARAQLAGLLHDNAKSLSVETMREIVRAAGLNVSEGEQASASLLHAPVGAYLARTRFGVTDAAVLDAIRYHTTGRPGMAPLEAIIYLADMIEPYRADFDGLAQLRRLARRDLYAALELGLMSSNSYVTARGQQLFERSAQAYVWVKRLNAQNNTGRDADAV</sequence>
<dbReference type="NCBIfam" id="TIGR00488">
    <property type="entry name" value="bis(5'-nucleosyl)-tetraphosphatase (symmetrical) YqeK"/>
    <property type="match status" value="1"/>
</dbReference>
<dbReference type="InterPro" id="IPR003607">
    <property type="entry name" value="HD/PDEase_dom"/>
</dbReference>
<reference evidence="8" key="1">
    <citation type="submission" date="2020-10" db="EMBL/GenBank/DDBJ databases">
        <authorList>
            <person name="Gilroy R."/>
        </authorList>
    </citation>
    <scope>NUCLEOTIDE SEQUENCE</scope>
    <source>
        <strain evidence="8">ChiSxjej2B14-8506</strain>
    </source>
</reference>
<dbReference type="SMART" id="SM00471">
    <property type="entry name" value="HDc"/>
    <property type="match status" value="1"/>
</dbReference>
<dbReference type="GO" id="GO:0046872">
    <property type="term" value="F:metal ion binding"/>
    <property type="evidence" value="ECO:0007669"/>
    <property type="project" value="UniProtKB-KW"/>
</dbReference>
<dbReference type="InterPro" id="IPR051094">
    <property type="entry name" value="Diverse_Catalytic_Enzymes"/>
</dbReference>
<evidence type="ECO:0000256" key="5">
    <source>
        <dbReference type="ARBA" id="ARBA00023004"/>
    </source>
</evidence>
<dbReference type="InterPro" id="IPR006674">
    <property type="entry name" value="HD_domain"/>
</dbReference>
<dbReference type="GO" id="GO:0008803">
    <property type="term" value="F:bis(5'-nucleosyl)-tetraphosphatase (symmetrical) activity"/>
    <property type="evidence" value="ECO:0007669"/>
    <property type="project" value="UniProtKB-EC"/>
</dbReference>
<dbReference type="EMBL" id="DVNK01000009">
    <property type="protein sequence ID" value="HIU45867.1"/>
    <property type="molecule type" value="Genomic_DNA"/>
</dbReference>
<dbReference type="CDD" id="cd00077">
    <property type="entry name" value="HDc"/>
    <property type="match status" value="1"/>
</dbReference>
<proteinExistence type="predicted"/>
<dbReference type="Gene3D" id="1.10.3210.10">
    <property type="entry name" value="Hypothetical protein af1432"/>
    <property type="match status" value="1"/>
</dbReference>
<evidence type="ECO:0000313" key="8">
    <source>
        <dbReference type="EMBL" id="HIU45867.1"/>
    </source>
</evidence>
<dbReference type="EC" id="3.6.1.41" evidence="1"/>
<keyword evidence="4 8" id="KW-0378">Hydrolase</keyword>
<evidence type="ECO:0000256" key="1">
    <source>
        <dbReference type="ARBA" id="ARBA00012506"/>
    </source>
</evidence>
<dbReference type="PANTHER" id="PTHR35795:SF1">
    <property type="entry name" value="BIS(5'-NUCLEOSYL)-TETRAPHOSPHATASE, SYMMETRICAL"/>
    <property type="match status" value="1"/>
</dbReference>
<dbReference type="SUPFAM" id="SSF109604">
    <property type="entry name" value="HD-domain/PDEase-like"/>
    <property type="match status" value="1"/>
</dbReference>
<evidence type="ECO:0000256" key="6">
    <source>
        <dbReference type="ARBA" id="ARBA00049417"/>
    </source>
</evidence>
<evidence type="ECO:0000256" key="4">
    <source>
        <dbReference type="ARBA" id="ARBA00022801"/>
    </source>
</evidence>
<evidence type="ECO:0000256" key="3">
    <source>
        <dbReference type="ARBA" id="ARBA00022741"/>
    </source>
</evidence>
<keyword evidence="2" id="KW-0479">Metal-binding</keyword>
<reference evidence="8" key="2">
    <citation type="journal article" date="2021" name="PeerJ">
        <title>Extensive microbial diversity within the chicken gut microbiome revealed by metagenomics and culture.</title>
        <authorList>
            <person name="Gilroy R."/>
            <person name="Ravi A."/>
            <person name="Getino M."/>
            <person name="Pursley I."/>
            <person name="Horton D.L."/>
            <person name="Alikhan N.F."/>
            <person name="Baker D."/>
            <person name="Gharbi K."/>
            <person name="Hall N."/>
            <person name="Watson M."/>
            <person name="Adriaenssens E.M."/>
            <person name="Foster-Nyarko E."/>
            <person name="Jarju S."/>
            <person name="Secka A."/>
            <person name="Antonio M."/>
            <person name="Oren A."/>
            <person name="Chaudhuri R.R."/>
            <person name="La Ragione R."/>
            <person name="Hildebrand F."/>
            <person name="Pallen M.J."/>
        </authorList>
    </citation>
    <scope>NUCLEOTIDE SEQUENCE</scope>
    <source>
        <strain evidence="8">ChiSxjej2B14-8506</strain>
    </source>
</reference>
<dbReference type="AlphaFoldDB" id="A0A9D1LPZ8"/>
<gene>
    <name evidence="8" type="primary">yqeK</name>
    <name evidence="8" type="ORF">IAC59_01240</name>
</gene>
<dbReference type="PANTHER" id="PTHR35795">
    <property type="entry name" value="SLR1885 PROTEIN"/>
    <property type="match status" value="1"/>
</dbReference>
<dbReference type="GO" id="GO:0000166">
    <property type="term" value="F:nucleotide binding"/>
    <property type="evidence" value="ECO:0007669"/>
    <property type="project" value="UniProtKB-KW"/>
</dbReference>
<evidence type="ECO:0000256" key="2">
    <source>
        <dbReference type="ARBA" id="ARBA00022723"/>
    </source>
</evidence>
<evidence type="ECO:0000313" key="9">
    <source>
        <dbReference type="Proteomes" id="UP000824123"/>
    </source>
</evidence>
<protein>
    <recommendedName>
        <fullName evidence="1">bis(5'-nucleosyl)-tetraphosphatase (symmetrical)</fullName>
        <ecNumber evidence="1">3.6.1.41</ecNumber>
    </recommendedName>
</protein>
<name>A0A9D1LPZ8_9FIRM</name>
<dbReference type="Proteomes" id="UP000824123">
    <property type="component" value="Unassembled WGS sequence"/>
</dbReference>
<dbReference type="InterPro" id="IPR005249">
    <property type="entry name" value="YqeK"/>
</dbReference>
<keyword evidence="3" id="KW-0547">Nucleotide-binding</keyword>
<comment type="catalytic activity">
    <reaction evidence="6">
        <text>P(1),P(4)-bis(5'-adenosyl) tetraphosphate + H2O = 2 ADP + 2 H(+)</text>
        <dbReference type="Rhea" id="RHEA:24252"/>
        <dbReference type="ChEBI" id="CHEBI:15377"/>
        <dbReference type="ChEBI" id="CHEBI:15378"/>
        <dbReference type="ChEBI" id="CHEBI:58141"/>
        <dbReference type="ChEBI" id="CHEBI:456216"/>
        <dbReference type="EC" id="3.6.1.41"/>
    </reaction>
</comment>
<evidence type="ECO:0000259" key="7">
    <source>
        <dbReference type="PROSITE" id="PS51831"/>
    </source>
</evidence>
<accession>A0A9D1LPZ8</accession>
<keyword evidence="5" id="KW-0408">Iron</keyword>